<reference evidence="1" key="1">
    <citation type="submission" date="2022-07" db="EMBL/GenBank/DDBJ databases">
        <title>Phylogenomic reconstructions and comparative analyses of Kickxellomycotina fungi.</title>
        <authorList>
            <person name="Reynolds N.K."/>
            <person name="Stajich J.E."/>
            <person name="Barry K."/>
            <person name="Grigoriev I.V."/>
            <person name="Crous P."/>
            <person name="Smith M.E."/>
        </authorList>
    </citation>
    <scope>NUCLEOTIDE SEQUENCE</scope>
    <source>
        <strain evidence="1">NRRL 5244</strain>
    </source>
</reference>
<accession>A0ACC1J3K5</accession>
<evidence type="ECO:0000313" key="1">
    <source>
        <dbReference type="EMBL" id="KAJ1936356.1"/>
    </source>
</evidence>
<protein>
    <submittedName>
        <fullName evidence="1">Uncharacterized protein</fullName>
    </submittedName>
</protein>
<gene>
    <name evidence="1" type="ORF">FBU59_005080</name>
</gene>
<organism evidence="1 2">
    <name type="scientific">Linderina macrospora</name>
    <dbReference type="NCBI Taxonomy" id="4868"/>
    <lineage>
        <taxon>Eukaryota</taxon>
        <taxon>Fungi</taxon>
        <taxon>Fungi incertae sedis</taxon>
        <taxon>Zoopagomycota</taxon>
        <taxon>Kickxellomycotina</taxon>
        <taxon>Kickxellomycetes</taxon>
        <taxon>Kickxellales</taxon>
        <taxon>Kickxellaceae</taxon>
        <taxon>Linderina</taxon>
    </lineage>
</organism>
<evidence type="ECO:0000313" key="2">
    <source>
        <dbReference type="Proteomes" id="UP001150603"/>
    </source>
</evidence>
<name>A0ACC1J3K5_9FUNG</name>
<keyword evidence="2" id="KW-1185">Reference proteome</keyword>
<dbReference type="EMBL" id="JANBPW010003911">
    <property type="protein sequence ID" value="KAJ1936356.1"/>
    <property type="molecule type" value="Genomic_DNA"/>
</dbReference>
<comment type="caution">
    <text evidence="1">The sequence shown here is derived from an EMBL/GenBank/DDBJ whole genome shotgun (WGS) entry which is preliminary data.</text>
</comment>
<proteinExistence type="predicted"/>
<dbReference type="Proteomes" id="UP001150603">
    <property type="component" value="Unassembled WGS sequence"/>
</dbReference>
<sequence length="251" mass="28062">MNTTLRRVFSKRPLDISTLHNLRPKEPAEDPKPAPSDPEPEFKPANEIFPLAKLLLDMAVRADALNAAKLVENTLWDVAEEPDVRRNLIALKPRLIPKDQRPLSTSNTSHEAVSAITSGSLHISTEARASAAAYALERNVSILNILLPLVSMEDPNWHKTIVYWVHSRLFLAGVMTAICDSMRQFSTLGVVRELFAALWHAAKDGELAVDGIAVKRTWSAVNFCPLAMRLSNQVNEEYMTWEMVQEIASRT</sequence>